<reference evidence="3" key="1">
    <citation type="submission" date="2018-05" db="EMBL/GenBank/DDBJ databases">
        <authorList>
            <person name="Lanie J.A."/>
            <person name="Ng W.-L."/>
            <person name="Kazmierczak K.M."/>
            <person name="Andrzejewski T.M."/>
            <person name="Davidsen T.M."/>
            <person name="Wayne K.J."/>
            <person name="Tettelin H."/>
            <person name="Glass J.I."/>
            <person name="Rusch D."/>
            <person name="Podicherti R."/>
            <person name="Tsui H.-C.T."/>
            <person name="Winkler M.E."/>
        </authorList>
    </citation>
    <scope>NUCLEOTIDE SEQUENCE</scope>
</reference>
<dbReference type="PROSITE" id="PS00687">
    <property type="entry name" value="ALDEHYDE_DEHYDR_GLU"/>
    <property type="match status" value="1"/>
</dbReference>
<dbReference type="Gene3D" id="3.40.605.10">
    <property type="entry name" value="Aldehyde Dehydrogenase, Chain A, domain 1"/>
    <property type="match status" value="1"/>
</dbReference>
<keyword evidence="1" id="KW-0560">Oxidoreductase</keyword>
<dbReference type="PANTHER" id="PTHR11699">
    <property type="entry name" value="ALDEHYDE DEHYDROGENASE-RELATED"/>
    <property type="match status" value="1"/>
</dbReference>
<organism evidence="3">
    <name type="scientific">marine metagenome</name>
    <dbReference type="NCBI Taxonomy" id="408172"/>
    <lineage>
        <taxon>unclassified sequences</taxon>
        <taxon>metagenomes</taxon>
        <taxon>ecological metagenomes</taxon>
    </lineage>
</organism>
<dbReference type="InterPro" id="IPR029510">
    <property type="entry name" value="Ald_DH_CS_GLU"/>
</dbReference>
<dbReference type="InterPro" id="IPR016163">
    <property type="entry name" value="Ald_DH_C"/>
</dbReference>
<dbReference type="GO" id="GO:0016620">
    <property type="term" value="F:oxidoreductase activity, acting on the aldehyde or oxo group of donors, NAD or NADP as acceptor"/>
    <property type="evidence" value="ECO:0007669"/>
    <property type="project" value="InterPro"/>
</dbReference>
<dbReference type="SUPFAM" id="SSF53720">
    <property type="entry name" value="ALDH-like"/>
    <property type="match status" value="1"/>
</dbReference>
<dbReference type="Gene3D" id="3.40.309.10">
    <property type="entry name" value="Aldehyde Dehydrogenase, Chain A, domain 2"/>
    <property type="match status" value="1"/>
</dbReference>
<evidence type="ECO:0000256" key="1">
    <source>
        <dbReference type="ARBA" id="ARBA00023002"/>
    </source>
</evidence>
<protein>
    <recommendedName>
        <fullName evidence="2">Aldehyde dehydrogenase domain-containing protein</fullName>
    </recommendedName>
</protein>
<sequence>MPLEIINPYDQSLVCRVQNDEGERLEKKIAGAHAAFQHWRQIPIGERIVQVQAGLKRFQQNSAVIARDVTRQMGKPIVQAQREVDTAFERAEYMISIAEESLTPDILPELDGFERRIEHVPHGVVLNVAAWNYPLLIPINVVVPALLAGNTVLLKHSAKTPLSGQAFAEAFGDLEVTGLVTSLVLSHETTAAVIADPRVSHVSFTGSVTGGSAVYQQAAKRFIDVGLELGGKDPAYVAEDADVKFAVANTVDGACYNAGQSCCAVERVYVHRHHLEEYLDRAQQVIEAYRTGDPLDKATTLGPLVSRMALEEVERQVSDAIDRGAHLLTGGRRVPGHRGNVFPGTLISNVPNEASVMQDESFGPIVPVRGVENDEEALRCMRETRFGLTASVWTTDRNRAERFGRLLESGTIFQNRCDYVDPALPWTGYGDSGKGSTMSRYGFYHLTRRKSIHFKTKI</sequence>
<dbReference type="InterPro" id="IPR016162">
    <property type="entry name" value="Ald_DH_N"/>
</dbReference>
<name>A0A381NFM0_9ZZZZ</name>
<dbReference type="AlphaFoldDB" id="A0A381NFM0"/>
<evidence type="ECO:0000259" key="2">
    <source>
        <dbReference type="Pfam" id="PF00171"/>
    </source>
</evidence>
<dbReference type="InterPro" id="IPR016161">
    <property type="entry name" value="Ald_DH/histidinol_DH"/>
</dbReference>
<evidence type="ECO:0000313" key="3">
    <source>
        <dbReference type="EMBL" id="SUZ52323.1"/>
    </source>
</evidence>
<dbReference type="InterPro" id="IPR015590">
    <property type="entry name" value="Aldehyde_DH_dom"/>
</dbReference>
<gene>
    <name evidence="3" type="ORF">METZ01_LOCUS5177</name>
</gene>
<dbReference type="FunFam" id="3.40.309.10:FF:000009">
    <property type="entry name" value="Aldehyde dehydrogenase A"/>
    <property type="match status" value="1"/>
</dbReference>
<accession>A0A381NFM0</accession>
<proteinExistence type="predicted"/>
<dbReference type="EMBL" id="UINC01000267">
    <property type="protein sequence ID" value="SUZ52323.1"/>
    <property type="molecule type" value="Genomic_DNA"/>
</dbReference>
<dbReference type="CDD" id="cd07102">
    <property type="entry name" value="ALDH_EDX86601"/>
    <property type="match status" value="1"/>
</dbReference>
<feature type="domain" description="Aldehyde dehydrogenase" evidence="2">
    <location>
        <begin position="3"/>
        <end position="452"/>
    </location>
</feature>
<dbReference type="Pfam" id="PF00171">
    <property type="entry name" value="Aldedh"/>
    <property type="match status" value="1"/>
</dbReference>